<evidence type="ECO:0000313" key="2">
    <source>
        <dbReference type="EMBL" id="MCX3058708.1"/>
    </source>
</evidence>
<keyword evidence="1" id="KW-0812">Transmembrane</keyword>
<dbReference type="Proteomes" id="UP001163064">
    <property type="component" value="Unassembled WGS sequence"/>
</dbReference>
<keyword evidence="1" id="KW-0472">Membrane</keyword>
<dbReference type="EMBL" id="JAPHNL010000015">
    <property type="protein sequence ID" value="MCX3058708.1"/>
    <property type="molecule type" value="Genomic_DNA"/>
</dbReference>
<keyword evidence="1" id="KW-1133">Transmembrane helix</keyword>
<keyword evidence="3" id="KW-1185">Reference proteome</keyword>
<dbReference type="RefSeq" id="WP_266595937.1">
    <property type="nucleotide sequence ID" value="NZ_JAPHNL010000015.1"/>
</dbReference>
<evidence type="ECO:0000256" key="1">
    <source>
        <dbReference type="SAM" id="Phobius"/>
    </source>
</evidence>
<protein>
    <submittedName>
        <fullName evidence="2">Uncharacterized protein</fullName>
    </submittedName>
</protein>
<gene>
    <name evidence="2" type="ORF">OFY01_02770</name>
</gene>
<accession>A0ABT3TRQ5</accession>
<name>A0ABT3TRQ5_9ACTN</name>
<comment type="caution">
    <text evidence="2">The sequence shown here is derived from an EMBL/GenBank/DDBJ whole genome shotgun (WGS) entry which is preliminary data.</text>
</comment>
<evidence type="ECO:0000313" key="3">
    <source>
        <dbReference type="Proteomes" id="UP001163064"/>
    </source>
</evidence>
<sequence>MQTNSSNRRIRVGWAALALVLALGIVALVLYGTGTFDSWRDDRSLDQACDGALAQGGLKAALGTTSLRADSDESRGSLADCYVKTAESGSGRALRVTLRWSSDAPPSGSLAWYDDNYNGVKGQAAPLGNGWPGVLRHNGTWQSMVTLDCTNEKNKALVAYGDLYGASSSTALTGLGRVTTETAEKAAEKYGCHAKAGSRLTQVSVSQLGKPGSAKSLKAAQGSCAALRDLASTAVRNGVPDALEYPADAHTPQVNCYLTTPEKKPGYGLFAYYGAFAKDFLASQGDQLKKGFGPSHEDKDYAWATAQCPQSAQRAVFVLYHLYDRDTDTFPISHYSARFGNTALKAFAELEAKTRGCSDVRMAS</sequence>
<feature type="transmembrane region" description="Helical" evidence="1">
    <location>
        <begin position="12"/>
        <end position="31"/>
    </location>
</feature>
<proteinExistence type="predicted"/>
<reference evidence="2" key="1">
    <citation type="submission" date="2022-10" db="EMBL/GenBank/DDBJ databases">
        <title>Streptomyces beihaiensis sp. nov., a chitin degrading actinobacterium, isolated from shrimp pond soil.</title>
        <authorList>
            <person name="Xie J."/>
            <person name="Shen N."/>
        </authorList>
    </citation>
    <scope>NUCLEOTIDE SEQUENCE</scope>
    <source>
        <strain evidence="2">GXMU-J5</strain>
    </source>
</reference>
<organism evidence="2 3">
    <name type="scientific">Streptomyces beihaiensis</name>
    <dbReference type="NCBI Taxonomy" id="2984495"/>
    <lineage>
        <taxon>Bacteria</taxon>
        <taxon>Bacillati</taxon>
        <taxon>Actinomycetota</taxon>
        <taxon>Actinomycetes</taxon>
        <taxon>Kitasatosporales</taxon>
        <taxon>Streptomycetaceae</taxon>
        <taxon>Streptomyces</taxon>
    </lineage>
</organism>